<comment type="subcellular location">
    <subcellularLocation>
        <location evidence="1">Cell membrane</location>
        <topology evidence="1">Multi-pass membrane protein</topology>
    </subcellularLocation>
</comment>
<feature type="domain" description="MacB-like periplasmic core" evidence="8">
    <location>
        <begin position="20"/>
        <end position="199"/>
    </location>
</feature>
<proteinExistence type="predicted"/>
<accession>A0ABQ5XII2</accession>
<feature type="transmembrane region" description="Helical" evidence="6">
    <location>
        <begin position="309"/>
        <end position="333"/>
    </location>
</feature>
<dbReference type="EMBL" id="BSOA01000049">
    <property type="protein sequence ID" value="GLQ90426.1"/>
    <property type="molecule type" value="Genomic_DNA"/>
</dbReference>
<comment type="caution">
    <text evidence="9">The sequence shown here is derived from an EMBL/GenBank/DDBJ whole genome shotgun (WGS) entry which is preliminary data.</text>
</comment>
<gene>
    <name evidence="9" type="primary">ybjZ_15</name>
    <name evidence="9" type="ORF">GCM10007898_40020</name>
</gene>
<dbReference type="Pfam" id="PF12704">
    <property type="entry name" value="MacB_PCD"/>
    <property type="match status" value="1"/>
</dbReference>
<dbReference type="PANTHER" id="PTHR30572">
    <property type="entry name" value="MEMBRANE COMPONENT OF TRANSPORTER-RELATED"/>
    <property type="match status" value="1"/>
</dbReference>
<keyword evidence="9" id="KW-0547">Nucleotide-binding</keyword>
<keyword evidence="10" id="KW-1185">Reference proteome</keyword>
<dbReference type="InterPro" id="IPR050250">
    <property type="entry name" value="Macrolide_Exporter_MacB"/>
</dbReference>
<dbReference type="Proteomes" id="UP001156627">
    <property type="component" value="Unassembled WGS sequence"/>
</dbReference>
<evidence type="ECO:0000256" key="6">
    <source>
        <dbReference type="SAM" id="Phobius"/>
    </source>
</evidence>
<dbReference type="PANTHER" id="PTHR30572:SF18">
    <property type="entry name" value="ABC-TYPE MACROLIDE FAMILY EXPORT SYSTEM PERMEASE COMPONENT 2"/>
    <property type="match status" value="1"/>
</dbReference>
<evidence type="ECO:0000256" key="1">
    <source>
        <dbReference type="ARBA" id="ARBA00004651"/>
    </source>
</evidence>
<dbReference type="InterPro" id="IPR003838">
    <property type="entry name" value="ABC3_permease_C"/>
</dbReference>
<keyword evidence="5 6" id="KW-0472">Membrane</keyword>
<evidence type="ECO:0000256" key="4">
    <source>
        <dbReference type="ARBA" id="ARBA00022989"/>
    </source>
</evidence>
<dbReference type="InterPro" id="IPR025857">
    <property type="entry name" value="MacB_PCD"/>
</dbReference>
<evidence type="ECO:0000256" key="5">
    <source>
        <dbReference type="ARBA" id="ARBA00023136"/>
    </source>
</evidence>
<evidence type="ECO:0000256" key="3">
    <source>
        <dbReference type="ARBA" id="ARBA00022692"/>
    </source>
</evidence>
<feature type="transmembrane region" description="Helical" evidence="6">
    <location>
        <begin position="21"/>
        <end position="41"/>
    </location>
</feature>
<dbReference type="Pfam" id="PF02687">
    <property type="entry name" value="FtsX"/>
    <property type="match status" value="1"/>
</dbReference>
<evidence type="ECO:0000259" key="8">
    <source>
        <dbReference type="Pfam" id="PF12704"/>
    </source>
</evidence>
<protein>
    <submittedName>
        <fullName evidence="9">ABC transporter ATP-binding protein</fullName>
    </submittedName>
</protein>
<evidence type="ECO:0000313" key="10">
    <source>
        <dbReference type="Proteomes" id="UP001156627"/>
    </source>
</evidence>
<keyword evidence="4 6" id="KW-1133">Transmembrane helix</keyword>
<evidence type="ECO:0000313" key="9">
    <source>
        <dbReference type="EMBL" id="GLQ90426.1"/>
    </source>
</evidence>
<evidence type="ECO:0000256" key="2">
    <source>
        <dbReference type="ARBA" id="ARBA00022475"/>
    </source>
</evidence>
<feature type="domain" description="ABC3 transporter permease C-terminal" evidence="7">
    <location>
        <begin position="312"/>
        <end position="429"/>
    </location>
</feature>
<dbReference type="GO" id="GO:0005524">
    <property type="term" value="F:ATP binding"/>
    <property type="evidence" value="ECO:0007669"/>
    <property type="project" value="UniProtKB-KW"/>
</dbReference>
<organism evidence="9 10">
    <name type="scientific">Dyella flagellata</name>
    <dbReference type="NCBI Taxonomy" id="1867833"/>
    <lineage>
        <taxon>Bacteria</taxon>
        <taxon>Pseudomonadati</taxon>
        <taxon>Pseudomonadota</taxon>
        <taxon>Gammaproteobacteria</taxon>
        <taxon>Lysobacterales</taxon>
        <taxon>Rhodanobacteraceae</taxon>
        <taxon>Dyella</taxon>
    </lineage>
</organism>
<keyword evidence="9" id="KW-0067">ATP-binding</keyword>
<sequence length="436" mass="47964">MLAYYLQLGLRSLRRNPMLTALMVMAIGFGVSASMITYSVFRAVSGNPIPDKSSRLFVPQIDSWGPGRNEKGDPPGALNYVDAMALTRAHQASRMTLIYQVGLSTLPRDADSVPIATEGYAVTADFFTMFDASFLYGSGWSTADDDSRAADIVLSDGFNQRMFGGANSVGRKITLSGHDYRVVGVTRHWDPSPRFYVAWMGAEFDNPPDYYLLLNRALDLQIDNDGRNSCRGAITYKNWGEFLQSNCVWLMPWVELDTSSDVARYRSFLESYSADQQRAGRFGWAPNVRLPDVMQWQEVQHSVPPESRISLIVAMSFFAICLVNTIGLLLAKFMRRAGEIGVRRALGATRHEIYAQYLVEAAAVGLAGGLLGLLLTAVGMSGVGLLFEPEIARLAHLDVSLIGLTLVAAVFATIAAAFYPAWRAAQVQPAWQLKSN</sequence>
<keyword evidence="2" id="KW-1003">Cell membrane</keyword>
<evidence type="ECO:0000259" key="7">
    <source>
        <dbReference type="Pfam" id="PF02687"/>
    </source>
</evidence>
<reference evidence="10" key="1">
    <citation type="journal article" date="2019" name="Int. J. Syst. Evol. Microbiol.">
        <title>The Global Catalogue of Microorganisms (GCM) 10K type strain sequencing project: providing services to taxonomists for standard genome sequencing and annotation.</title>
        <authorList>
            <consortium name="The Broad Institute Genomics Platform"/>
            <consortium name="The Broad Institute Genome Sequencing Center for Infectious Disease"/>
            <person name="Wu L."/>
            <person name="Ma J."/>
        </authorList>
    </citation>
    <scope>NUCLEOTIDE SEQUENCE [LARGE SCALE GENOMIC DNA]</scope>
    <source>
        <strain evidence="10">NBRC 111981</strain>
    </source>
</reference>
<feature type="transmembrane region" description="Helical" evidence="6">
    <location>
        <begin position="354"/>
        <end position="387"/>
    </location>
</feature>
<dbReference type="RefSeq" id="WP_284333846.1">
    <property type="nucleotide sequence ID" value="NZ_BSOA01000049.1"/>
</dbReference>
<keyword evidence="3 6" id="KW-0812">Transmembrane</keyword>
<feature type="transmembrane region" description="Helical" evidence="6">
    <location>
        <begin position="399"/>
        <end position="422"/>
    </location>
</feature>
<name>A0ABQ5XII2_9GAMM</name>